<evidence type="ECO:0000313" key="5">
    <source>
        <dbReference type="Proteomes" id="UP001159363"/>
    </source>
</evidence>
<feature type="domain" description="GAG-pre-integrase" evidence="2">
    <location>
        <begin position="300"/>
        <end position="343"/>
    </location>
</feature>
<protein>
    <recommendedName>
        <fullName evidence="6">GAG-pre-integrase domain-containing protein</fullName>
    </recommendedName>
</protein>
<name>A0ABQ9HZA6_9NEOP</name>
<keyword evidence="5" id="KW-1185">Reference proteome</keyword>
<sequence>MRFKNTGNLAKHFLALEGQFARLSDAGDDLKEEGRVNFVLLSMPKSYDEVVTALQTLENLSLDLVNRLLGEEKRKKNFKVEVKTEYGFSCFFCSQEGHKIFQRRQYKSSLNATQDRGYGHNRGGRHLTSSNFRSHNPAPSGRPEYFQDARKRVFLSSGNRRDLTRSNEDPTVLFYTEDHKFNDEYFSGHILKEPRKIYVAKNGASIEAVYVGNINCSVFCKGEKHNCIIRNVYYVPDVTKNLLSINRLEEARLSVTFSDNTVFLMKNKTTLTVGYKQNSLYVLETGTSDKIEGNLVSQGNFQLWHCRYGHMNREFLKRVSNLVGRVDFESTSNFLCESCLFRKICQPFSNKPTRANKPLDLINTDVCGPISLETWNGKK</sequence>
<dbReference type="Proteomes" id="UP001159363">
    <property type="component" value="Chromosome 3"/>
</dbReference>
<evidence type="ECO:0008006" key="6">
    <source>
        <dbReference type="Google" id="ProtNLM"/>
    </source>
</evidence>
<dbReference type="Pfam" id="PF13976">
    <property type="entry name" value="gag_pre-integrs"/>
    <property type="match status" value="1"/>
</dbReference>
<gene>
    <name evidence="4" type="ORF">PR048_009238</name>
</gene>
<proteinExistence type="predicted"/>
<accession>A0ABQ9HZA6</accession>
<reference evidence="4 5" key="1">
    <citation type="submission" date="2023-02" db="EMBL/GenBank/DDBJ databases">
        <title>LHISI_Scaffold_Assembly.</title>
        <authorList>
            <person name="Stuart O.P."/>
            <person name="Cleave R."/>
            <person name="Magrath M.J.L."/>
            <person name="Mikheyev A.S."/>
        </authorList>
    </citation>
    <scope>NUCLEOTIDE SEQUENCE [LARGE SCALE GENOMIC DNA]</scope>
    <source>
        <strain evidence="4">Daus_M_001</strain>
        <tissue evidence="4">Leg muscle</tissue>
    </source>
</reference>
<dbReference type="InterPro" id="IPR025724">
    <property type="entry name" value="GAG-pre-integrase_dom"/>
</dbReference>
<dbReference type="EMBL" id="JARBHB010000003">
    <property type="protein sequence ID" value="KAJ8889737.1"/>
    <property type="molecule type" value="Genomic_DNA"/>
</dbReference>
<comment type="caution">
    <text evidence="4">The sequence shown here is derived from an EMBL/GenBank/DDBJ whole genome shotgun (WGS) entry which is preliminary data.</text>
</comment>
<evidence type="ECO:0000259" key="2">
    <source>
        <dbReference type="Pfam" id="PF13976"/>
    </source>
</evidence>
<feature type="region of interest" description="Disordered" evidence="1">
    <location>
        <begin position="113"/>
        <end position="142"/>
    </location>
</feature>
<dbReference type="InterPro" id="IPR054722">
    <property type="entry name" value="PolX-like_BBD"/>
</dbReference>
<dbReference type="Pfam" id="PF22936">
    <property type="entry name" value="Pol_BBD"/>
    <property type="match status" value="1"/>
</dbReference>
<evidence type="ECO:0000256" key="1">
    <source>
        <dbReference type="SAM" id="MobiDB-lite"/>
    </source>
</evidence>
<evidence type="ECO:0000259" key="3">
    <source>
        <dbReference type="Pfam" id="PF22936"/>
    </source>
</evidence>
<feature type="domain" description="Retrovirus-related Pol polyprotein from transposon TNT 1-94-like beta-barrel" evidence="3">
    <location>
        <begin position="183"/>
        <end position="251"/>
    </location>
</feature>
<organism evidence="4 5">
    <name type="scientific">Dryococelus australis</name>
    <dbReference type="NCBI Taxonomy" id="614101"/>
    <lineage>
        <taxon>Eukaryota</taxon>
        <taxon>Metazoa</taxon>
        <taxon>Ecdysozoa</taxon>
        <taxon>Arthropoda</taxon>
        <taxon>Hexapoda</taxon>
        <taxon>Insecta</taxon>
        <taxon>Pterygota</taxon>
        <taxon>Neoptera</taxon>
        <taxon>Polyneoptera</taxon>
        <taxon>Phasmatodea</taxon>
        <taxon>Verophasmatodea</taxon>
        <taxon>Anareolatae</taxon>
        <taxon>Phasmatidae</taxon>
        <taxon>Eurycanthinae</taxon>
        <taxon>Dryococelus</taxon>
    </lineage>
</organism>
<evidence type="ECO:0000313" key="4">
    <source>
        <dbReference type="EMBL" id="KAJ8889737.1"/>
    </source>
</evidence>